<comment type="caution">
    <text evidence="1">The sequence shown here is derived from an EMBL/GenBank/DDBJ whole genome shotgun (WGS) entry which is preliminary data.</text>
</comment>
<sequence length="73" mass="8183">MVIFEGVNFNQKLIGMITKISKKVIELDDESEMDELSSENIASIVLVGTYKVGVGKSQKKQLHTFCGYLSRDK</sequence>
<reference evidence="1 2" key="1">
    <citation type="journal article" date="2014" name="Int. J. Syst. Evol. Microbiol.">
        <title>Listeria floridensis sp. nov., Listeria aquatica sp. nov., Listeria cornellensis sp. nov., Listeria riparia sp. nov. and Listeria grandensis sp. nov., from agricultural and natural environments.</title>
        <authorList>
            <person name="den Bakker H.C."/>
            <person name="Warchocki S."/>
            <person name="Wright E.M."/>
            <person name="Allred A.F."/>
            <person name="Ahlstrom C."/>
            <person name="Manuel C.S."/>
            <person name="Stasiewicz M.J."/>
            <person name="Burrell A."/>
            <person name="Roof S."/>
            <person name="Strawn L."/>
            <person name="Fortes E.D."/>
            <person name="Nightingale K.K."/>
            <person name="Kephart D."/>
            <person name="Wiedmann M."/>
        </authorList>
    </citation>
    <scope>NUCLEOTIDE SEQUENCE [LARGE SCALE GENOMIC DNA]</scope>
    <source>
        <strain evidence="1 2">FSL S10-1188</strain>
    </source>
</reference>
<accession>W7BKY5</accession>
<dbReference type="AlphaFoldDB" id="W7BKY5"/>
<evidence type="ECO:0000313" key="1">
    <source>
        <dbReference type="EMBL" id="EUJ20558.1"/>
    </source>
</evidence>
<dbReference type="EMBL" id="AOCG01000004">
    <property type="protein sequence ID" value="EUJ20558.1"/>
    <property type="molecule type" value="Genomic_DNA"/>
</dbReference>
<evidence type="ECO:0000313" key="2">
    <source>
        <dbReference type="Proteomes" id="UP000019246"/>
    </source>
</evidence>
<protein>
    <submittedName>
        <fullName evidence="1">Uncharacterized protein</fullName>
    </submittedName>
</protein>
<dbReference type="Proteomes" id="UP000019246">
    <property type="component" value="Unassembled WGS sequence"/>
</dbReference>
<organism evidence="1 2">
    <name type="scientific">Listeria aquatica FSL S10-1188</name>
    <dbReference type="NCBI Taxonomy" id="1265818"/>
    <lineage>
        <taxon>Bacteria</taxon>
        <taxon>Bacillati</taxon>
        <taxon>Bacillota</taxon>
        <taxon>Bacilli</taxon>
        <taxon>Bacillales</taxon>
        <taxon>Listeriaceae</taxon>
        <taxon>Listeria</taxon>
    </lineage>
</organism>
<gene>
    <name evidence="1" type="ORF">MAQA_03976</name>
</gene>
<name>W7BKY5_9LIST</name>
<dbReference type="RefSeq" id="WP_206537516.1">
    <property type="nucleotide sequence ID" value="NZ_AOCG01000004.1"/>
</dbReference>
<keyword evidence="2" id="KW-1185">Reference proteome</keyword>
<dbReference type="STRING" id="1265818.MAQA_03976"/>
<proteinExistence type="predicted"/>